<dbReference type="Gene3D" id="1.20.120.910">
    <property type="entry name" value="DksA, coiled-coil domain"/>
    <property type="match status" value="1"/>
</dbReference>
<dbReference type="RefSeq" id="WP_015430061.1">
    <property type="nucleotide sequence ID" value="NZ_AP014609.1"/>
</dbReference>
<evidence type="ECO:0000256" key="3">
    <source>
        <dbReference type="ARBA" id="ARBA00022833"/>
    </source>
</evidence>
<evidence type="ECO:0000256" key="2">
    <source>
        <dbReference type="ARBA" id="ARBA00022771"/>
    </source>
</evidence>
<feature type="domain" description="Zinc finger DksA/TraR C4-type" evidence="5">
    <location>
        <begin position="94"/>
        <end position="121"/>
    </location>
</feature>
<name>A0ABN5V6J2_9FLAO</name>
<gene>
    <name evidence="6" type="primary">dksA</name>
    <name evidence="6" type="ORF">BPAY_475</name>
</gene>
<feature type="zinc finger region" description="dksA C4-type" evidence="4">
    <location>
        <begin position="98"/>
        <end position="122"/>
    </location>
</feature>
<evidence type="ECO:0000256" key="1">
    <source>
        <dbReference type="ARBA" id="ARBA00022723"/>
    </source>
</evidence>
<evidence type="ECO:0000313" key="7">
    <source>
        <dbReference type="Proteomes" id="UP000217805"/>
    </source>
</evidence>
<protein>
    <submittedName>
        <fullName evidence="6">DnaK suppressor protein</fullName>
    </submittedName>
</protein>
<organism evidence="6 7">
    <name type="scientific">Blattabacterium cuenoti BPAY</name>
    <dbReference type="NCBI Taxonomy" id="1457031"/>
    <lineage>
        <taxon>Bacteria</taxon>
        <taxon>Pseudomonadati</taxon>
        <taxon>Bacteroidota</taxon>
        <taxon>Flavobacteriia</taxon>
        <taxon>Flavobacteriales</taxon>
        <taxon>Blattabacteriaceae</taxon>
        <taxon>Blattabacterium</taxon>
    </lineage>
</organism>
<dbReference type="PANTHER" id="PTHR33823">
    <property type="entry name" value="RNA POLYMERASE-BINDING TRANSCRIPTION FACTOR DKSA-RELATED"/>
    <property type="match status" value="1"/>
</dbReference>
<dbReference type="Pfam" id="PF01258">
    <property type="entry name" value="zf-dskA_traR"/>
    <property type="match status" value="1"/>
</dbReference>
<reference evidence="6 7" key="1">
    <citation type="journal article" date="2015" name="Microbes Environ.">
        <title>An Efficient Strategy Developed for Next-Generation Sequencing of Endosymbiont Genomes Performed Using Crude DNA Isolated from Host Tissues: A Case Study of Blattabacterium cuenoti Inhabiting the Fat Bodies of Cockroaches.</title>
        <authorList>
            <person name="Kinjo Y."/>
            <person name="Saitoh S."/>
            <person name="Tokuda G."/>
        </authorList>
    </citation>
    <scope>NUCLEOTIDE SEQUENCE [LARGE SCALE GENOMIC DNA]</scope>
    <source>
        <strain evidence="6 7">BPAY</strain>
    </source>
</reference>
<evidence type="ECO:0000256" key="4">
    <source>
        <dbReference type="PROSITE-ProRule" id="PRU00510"/>
    </source>
</evidence>
<dbReference type="Proteomes" id="UP000217805">
    <property type="component" value="Chromosome"/>
</dbReference>
<keyword evidence="3" id="KW-0862">Zinc</keyword>
<keyword evidence="2" id="KW-0863">Zinc-finger</keyword>
<proteinExistence type="predicted"/>
<keyword evidence="1" id="KW-0479">Metal-binding</keyword>
<dbReference type="InterPro" id="IPR000962">
    <property type="entry name" value="Znf_DskA_TraR"/>
</dbReference>
<dbReference type="PROSITE" id="PS51128">
    <property type="entry name" value="ZF_DKSA_2"/>
    <property type="match status" value="1"/>
</dbReference>
<accession>A0ABN5V6J2</accession>
<keyword evidence="7" id="KW-1185">Reference proteome</keyword>
<dbReference type="EMBL" id="AP014609">
    <property type="protein sequence ID" value="BAR92199.1"/>
    <property type="molecule type" value="Genomic_DNA"/>
</dbReference>
<dbReference type="SUPFAM" id="SSF57716">
    <property type="entry name" value="Glucocorticoid receptor-like (DNA-binding domain)"/>
    <property type="match status" value="1"/>
</dbReference>
<dbReference type="PANTHER" id="PTHR33823:SF2">
    <property type="entry name" value="RNA POLYMERASE-BINDING TRANSCRIPTION FACTOR DKSA"/>
    <property type="match status" value="1"/>
</dbReference>
<sequence length="131" mass="15404">MKGEVKKRYSMEERKEFRRLILEKLKKAKKDLSIFKDFFYNDQNNGTDDTCPTFKAFEEGSETLSKEQNTQIVEQLQKFIKSLNSALIRVENKDYGICRITKKLIPKERLMAVPHTTLSIEGKKLIEKINK</sequence>
<evidence type="ECO:0000259" key="5">
    <source>
        <dbReference type="Pfam" id="PF01258"/>
    </source>
</evidence>
<evidence type="ECO:0000313" key="6">
    <source>
        <dbReference type="EMBL" id="BAR92199.1"/>
    </source>
</evidence>